<feature type="transmembrane region" description="Helical" evidence="2">
    <location>
        <begin position="404"/>
        <end position="421"/>
    </location>
</feature>
<dbReference type="GO" id="GO:0016874">
    <property type="term" value="F:ligase activity"/>
    <property type="evidence" value="ECO:0007669"/>
    <property type="project" value="UniProtKB-KW"/>
</dbReference>
<proteinExistence type="predicted"/>
<evidence type="ECO:0000256" key="2">
    <source>
        <dbReference type="SAM" id="Phobius"/>
    </source>
</evidence>
<feature type="region of interest" description="Disordered" evidence="1">
    <location>
        <begin position="426"/>
        <end position="518"/>
    </location>
</feature>
<dbReference type="RefSeq" id="WP_253662712.1">
    <property type="nucleotide sequence ID" value="NZ_BAAAJQ010000001.1"/>
</dbReference>
<feature type="transmembrane region" description="Helical" evidence="2">
    <location>
        <begin position="378"/>
        <end position="398"/>
    </location>
</feature>
<keyword evidence="2" id="KW-0472">Membrane</keyword>
<evidence type="ECO:0000256" key="1">
    <source>
        <dbReference type="SAM" id="MobiDB-lite"/>
    </source>
</evidence>
<feature type="transmembrane region" description="Helical" evidence="2">
    <location>
        <begin position="128"/>
        <end position="146"/>
    </location>
</feature>
<keyword evidence="2" id="KW-0812">Transmembrane</keyword>
<keyword evidence="2" id="KW-1133">Transmembrane helix</keyword>
<organism evidence="3 4">
    <name type="scientific">Williamsia maris</name>
    <dbReference type="NCBI Taxonomy" id="72806"/>
    <lineage>
        <taxon>Bacteria</taxon>
        <taxon>Bacillati</taxon>
        <taxon>Actinomycetota</taxon>
        <taxon>Actinomycetes</taxon>
        <taxon>Mycobacteriales</taxon>
        <taxon>Nocardiaceae</taxon>
        <taxon>Williamsia</taxon>
    </lineage>
</organism>
<reference evidence="3 4" key="1">
    <citation type="submission" date="2022-06" db="EMBL/GenBank/DDBJ databases">
        <title>Genomic Encyclopedia of Archaeal and Bacterial Type Strains, Phase II (KMG-II): from individual species to whole genera.</title>
        <authorList>
            <person name="Goeker M."/>
        </authorList>
    </citation>
    <scope>NUCLEOTIDE SEQUENCE [LARGE SCALE GENOMIC DNA]</scope>
    <source>
        <strain evidence="3 4">DSM 44693</strain>
    </source>
</reference>
<keyword evidence="4" id="KW-1185">Reference proteome</keyword>
<feature type="transmembrane region" description="Helical" evidence="2">
    <location>
        <begin position="75"/>
        <end position="95"/>
    </location>
</feature>
<evidence type="ECO:0000313" key="4">
    <source>
        <dbReference type="Proteomes" id="UP001206895"/>
    </source>
</evidence>
<feature type="transmembrane region" description="Helical" evidence="2">
    <location>
        <begin position="101"/>
        <end position="121"/>
    </location>
</feature>
<feature type="transmembrane region" description="Helical" evidence="2">
    <location>
        <begin position="47"/>
        <end position="68"/>
    </location>
</feature>
<protein>
    <submittedName>
        <fullName evidence="3">O-antigen ligase</fullName>
    </submittedName>
</protein>
<feature type="transmembrane region" description="Helical" evidence="2">
    <location>
        <begin position="351"/>
        <end position="371"/>
    </location>
</feature>
<comment type="caution">
    <text evidence="3">The sequence shown here is derived from an EMBL/GenBank/DDBJ whole genome shotgun (WGS) entry which is preliminary data.</text>
</comment>
<feature type="compositionally biased region" description="Low complexity" evidence="1">
    <location>
        <begin position="449"/>
        <end position="462"/>
    </location>
</feature>
<dbReference type="Proteomes" id="UP001206895">
    <property type="component" value="Unassembled WGS sequence"/>
</dbReference>
<feature type="transmembrane region" description="Helical" evidence="2">
    <location>
        <begin position="206"/>
        <end position="222"/>
    </location>
</feature>
<evidence type="ECO:0000313" key="3">
    <source>
        <dbReference type="EMBL" id="MCP2177832.1"/>
    </source>
</evidence>
<gene>
    <name evidence="3" type="ORF">LX13_003660</name>
</gene>
<accession>A0ABT1HIS7</accession>
<dbReference type="EMBL" id="JAMTCJ010000003">
    <property type="protein sequence ID" value="MCP2177832.1"/>
    <property type="molecule type" value="Genomic_DNA"/>
</dbReference>
<name>A0ABT1HIS7_9NOCA</name>
<keyword evidence="3" id="KW-0436">Ligase</keyword>
<sequence length="518" mass="54846">MRDHAGAAESTGVGGTGSRVPAPATVGLGRVREAMLMAAGFTTVVPLMKFTVTGFSMLCFLLVLLFSARLDNRRAGAPLLLAFAGSVAYVISSIVNATPLLAPNVPAFAAYGLYLCGLLVLVSDLDELFALMVGVSVGTIGFYAVLGTALTADGVLAALWKYGFAPAVTLLVLYAIARSPRHRPMAACAALVILAAVSVALNFRSHALICLCAALLVFVDRLRRRPTSLPVKVVTVAVIGAAVAKGLEYAAREGLLGSALTDKVEMQSTQHVPSILVGRTEPPLSISAIIDHPLLGWGYANNISSGVIDHAYQLAVSIGFDASYPFRYIWFLPDGSVSLHSILLGSWAEGGVFAVLLPLWLVWACLTLIRFAHRHPAWTAALTFLGIQGIWDLVFSPWSYNLPVVYAAISVAALFITTGNLDRPVRRTLSAPPLGGRRSRPTRPPSPPAQGGAPSGRIPETGPGERRRRGGRRGDAFPLVGEPDSLARAPGGGRRRRDSVGPPTKHVPRHAAPERTAR</sequence>
<feature type="transmembrane region" description="Helical" evidence="2">
    <location>
        <begin position="158"/>
        <end position="177"/>
    </location>
</feature>